<keyword evidence="2" id="KW-1185">Reference proteome</keyword>
<organism evidence="1 2">
    <name type="scientific">Colius striatus</name>
    <name type="common">Speckled mousebird</name>
    <dbReference type="NCBI Taxonomy" id="57412"/>
    <lineage>
        <taxon>Eukaryota</taxon>
        <taxon>Metazoa</taxon>
        <taxon>Chordata</taxon>
        <taxon>Craniata</taxon>
        <taxon>Vertebrata</taxon>
        <taxon>Euteleostomi</taxon>
        <taxon>Archelosauria</taxon>
        <taxon>Archosauria</taxon>
        <taxon>Dinosauria</taxon>
        <taxon>Saurischia</taxon>
        <taxon>Theropoda</taxon>
        <taxon>Coelurosauria</taxon>
        <taxon>Aves</taxon>
        <taxon>Neognathae</taxon>
        <taxon>Neoaves</taxon>
        <taxon>Telluraves</taxon>
        <taxon>Coraciimorphae</taxon>
        <taxon>Coliiformes</taxon>
        <taxon>Coliidae</taxon>
        <taxon>Colius</taxon>
    </lineage>
</organism>
<feature type="non-terminal residue" evidence="1">
    <location>
        <position position="153"/>
    </location>
</feature>
<gene>
    <name evidence="1" type="ORF">N325_02678</name>
</gene>
<name>A0A091K0F5_COLST</name>
<sequence>EWNSTVEQLETEALTILLSEDLTEKEHLKLSNQKISLLREEVYLHMEERKVLLQEANDFFHTASKVLDGLKGIENYFKTFNSEGSHLPILATKYEELQEVIKACTATTLNKGQTLLNKADSHSSWVTGIQKMMEYVQKKVDQLVRQCPDYKEL</sequence>
<feature type="non-terminal residue" evidence="1">
    <location>
        <position position="1"/>
    </location>
</feature>
<protein>
    <submittedName>
        <fullName evidence="1">Uncharacterized protein</fullName>
    </submittedName>
</protein>
<evidence type="ECO:0000313" key="1">
    <source>
        <dbReference type="EMBL" id="KFP29643.1"/>
    </source>
</evidence>
<evidence type="ECO:0000313" key="2">
    <source>
        <dbReference type="Proteomes" id="UP000053615"/>
    </source>
</evidence>
<proteinExistence type="predicted"/>
<accession>A0A091K0F5</accession>
<dbReference type="Proteomes" id="UP000053615">
    <property type="component" value="Unassembled WGS sequence"/>
</dbReference>
<dbReference type="EMBL" id="KK536775">
    <property type="protein sequence ID" value="KFP29643.1"/>
    <property type="molecule type" value="Genomic_DNA"/>
</dbReference>
<dbReference type="AlphaFoldDB" id="A0A091K0F5"/>
<reference evidence="1 2" key="1">
    <citation type="submission" date="2014-04" db="EMBL/GenBank/DDBJ databases">
        <title>Genome evolution of avian class.</title>
        <authorList>
            <person name="Zhang G."/>
            <person name="Li C."/>
        </authorList>
    </citation>
    <scope>NUCLEOTIDE SEQUENCE [LARGE SCALE GENOMIC DNA]</scope>
    <source>
        <strain evidence="1">BGI_N325</strain>
    </source>
</reference>